<dbReference type="STRING" id="402600.SAMN05216188_11893"/>
<dbReference type="Proteomes" id="UP000199352">
    <property type="component" value="Unassembled WGS sequence"/>
</dbReference>
<sequence>MISPADMPRKRPVHPYRPPLAKRTPEWHCRKKSYPTREAADDSLGELWQRRRGGPIEAHAYQCRRHGNREVWHLTRQDQEGRA</sequence>
<dbReference type="RefSeq" id="WP_089957446.1">
    <property type="nucleotide sequence ID" value="NZ_FOFR01000018.1"/>
</dbReference>
<gene>
    <name evidence="2" type="ORF">SAMN05216188_11893</name>
</gene>
<evidence type="ECO:0000313" key="3">
    <source>
        <dbReference type="Proteomes" id="UP000199352"/>
    </source>
</evidence>
<dbReference type="AlphaFoldDB" id="A0A1H9TFJ9"/>
<dbReference type="EMBL" id="FOFR01000018">
    <property type="protein sequence ID" value="SER95982.1"/>
    <property type="molecule type" value="Genomic_DNA"/>
</dbReference>
<protein>
    <submittedName>
        <fullName evidence="2">Uncharacterized protein</fullName>
    </submittedName>
</protein>
<evidence type="ECO:0000313" key="2">
    <source>
        <dbReference type="EMBL" id="SER95982.1"/>
    </source>
</evidence>
<keyword evidence="3" id="KW-1185">Reference proteome</keyword>
<feature type="region of interest" description="Disordered" evidence="1">
    <location>
        <begin position="1"/>
        <end position="24"/>
    </location>
</feature>
<name>A0A1H9TFJ9_9PSEU</name>
<organism evidence="2 3">
    <name type="scientific">Lentzea xinjiangensis</name>
    <dbReference type="NCBI Taxonomy" id="402600"/>
    <lineage>
        <taxon>Bacteria</taxon>
        <taxon>Bacillati</taxon>
        <taxon>Actinomycetota</taxon>
        <taxon>Actinomycetes</taxon>
        <taxon>Pseudonocardiales</taxon>
        <taxon>Pseudonocardiaceae</taxon>
        <taxon>Lentzea</taxon>
    </lineage>
</organism>
<reference evidence="3" key="1">
    <citation type="submission" date="2016-10" db="EMBL/GenBank/DDBJ databases">
        <authorList>
            <person name="Varghese N."/>
            <person name="Submissions S."/>
        </authorList>
    </citation>
    <scope>NUCLEOTIDE SEQUENCE [LARGE SCALE GENOMIC DNA]</scope>
    <source>
        <strain evidence="3">CGMCC 4.3525</strain>
    </source>
</reference>
<accession>A0A1H9TFJ9</accession>
<proteinExistence type="predicted"/>
<evidence type="ECO:0000256" key="1">
    <source>
        <dbReference type="SAM" id="MobiDB-lite"/>
    </source>
</evidence>